<dbReference type="PANTHER" id="PTHR16026:SF0">
    <property type="entry name" value="CARTILAGE ACIDIC PROTEIN 1"/>
    <property type="match status" value="1"/>
</dbReference>
<sequence>MKVLSAPGFRRFVPKIAAALCCVLAWVLAQPPSVAAEDRARLAARFGFDHHAISPADRDGDRRIRTVAPAYEQIRNWVSSVGAGAGLFAVDGGVVSHDICLVDPRTDTVTVEPAPTTGERYAAFTLAPTTLPYADYVAPMGCLPADLNEDGWQDVVVYYWGRSPVLFLRTPGSAPAAAGFSERELVSPPQVWNTNAATIADLDGDGHLDLFFGNYFPDGARVLDPTAQQPELVMTDSLSDGYNGGTHRYFRFAGTTGGNAPDVRYAEAVNPVEGDSRNTGWTLAAAAQDIDQDGLPELYVANDFSPDQLLVNVSVPGQIRFRESHGEQHALTPKSKVVGKDSFKGMGASFADLNHDGMPDILVSNITEPYALQESNFAFISTGDRDALRRGVAPFDDRSEELGLSRSGWSWDVKAADFDNDGAAEVMHATGFIRGTTNRWPQMQEAAMSNDLILGNPALWPRFTEEDGLSGHDPNTFFTRSGGGRFIDVADLVGVGTDAVSRAFAVGDVDGDGRLDFVVANQWAQSTLYRNTSQSAGEFVGLRLRQPAGVGTCAESSEGVSRPAIGATAVLTAPDGTKHSQQVYPANGHNGVNAPDLVFGLGDMRDGPLPVEVSWRDGCGQQHAATVNVTPGWHRILLHADGTTTVEGK</sequence>
<evidence type="ECO:0000313" key="4">
    <source>
        <dbReference type="EMBL" id="GAA3669497.1"/>
    </source>
</evidence>
<keyword evidence="1 2" id="KW-0732">Signal</keyword>
<evidence type="ECO:0000256" key="2">
    <source>
        <dbReference type="SAM" id="SignalP"/>
    </source>
</evidence>
<dbReference type="InterPro" id="IPR027039">
    <property type="entry name" value="Crtac1"/>
</dbReference>
<protein>
    <submittedName>
        <fullName evidence="4">CRTAC1 family protein</fullName>
    </submittedName>
</protein>
<dbReference type="Gene3D" id="2.130.10.130">
    <property type="entry name" value="Integrin alpha, N-terminal"/>
    <property type="match status" value="1"/>
</dbReference>
<proteinExistence type="predicted"/>
<dbReference type="InterPro" id="IPR011519">
    <property type="entry name" value="UnbV_ASPIC"/>
</dbReference>
<dbReference type="Pfam" id="PF01839">
    <property type="entry name" value="FG-GAP"/>
    <property type="match status" value="1"/>
</dbReference>
<organism evidence="4 5">
    <name type="scientific">Lentzea roselyniae</name>
    <dbReference type="NCBI Taxonomy" id="531940"/>
    <lineage>
        <taxon>Bacteria</taxon>
        <taxon>Bacillati</taxon>
        <taxon>Actinomycetota</taxon>
        <taxon>Actinomycetes</taxon>
        <taxon>Pseudonocardiales</taxon>
        <taxon>Pseudonocardiaceae</taxon>
        <taxon>Lentzea</taxon>
    </lineage>
</organism>
<accession>A0ABP7BVG0</accession>
<dbReference type="SUPFAM" id="SSF69318">
    <property type="entry name" value="Integrin alpha N-terminal domain"/>
    <property type="match status" value="1"/>
</dbReference>
<dbReference type="EMBL" id="BAABBE010000023">
    <property type="protein sequence ID" value="GAA3669497.1"/>
    <property type="molecule type" value="Genomic_DNA"/>
</dbReference>
<dbReference type="RefSeq" id="WP_346134179.1">
    <property type="nucleotide sequence ID" value="NZ_BAABBE010000023.1"/>
</dbReference>
<comment type="caution">
    <text evidence="4">The sequence shown here is derived from an EMBL/GenBank/DDBJ whole genome shotgun (WGS) entry which is preliminary data.</text>
</comment>
<name>A0ABP7BVG0_9PSEU</name>
<evidence type="ECO:0000256" key="1">
    <source>
        <dbReference type="ARBA" id="ARBA00022729"/>
    </source>
</evidence>
<dbReference type="Proteomes" id="UP001500711">
    <property type="component" value="Unassembled WGS sequence"/>
</dbReference>
<dbReference type="InterPro" id="IPR028994">
    <property type="entry name" value="Integrin_alpha_N"/>
</dbReference>
<gene>
    <name evidence="4" type="ORF">GCM10022267_65260</name>
</gene>
<dbReference type="Pfam" id="PF07593">
    <property type="entry name" value="UnbV_ASPIC"/>
    <property type="match status" value="1"/>
</dbReference>
<evidence type="ECO:0000313" key="5">
    <source>
        <dbReference type="Proteomes" id="UP001500711"/>
    </source>
</evidence>
<keyword evidence="5" id="KW-1185">Reference proteome</keyword>
<evidence type="ECO:0000259" key="3">
    <source>
        <dbReference type="Pfam" id="PF07593"/>
    </source>
</evidence>
<feature type="signal peptide" evidence="2">
    <location>
        <begin position="1"/>
        <end position="35"/>
    </location>
</feature>
<reference evidence="5" key="1">
    <citation type="journal article" date="2019" name="Int. J. Syst. Evol. Microbiol.">
        <title>The Global Catalogue of Microorganisms (GCM) 10K type strain sequencing project: providing services to taxonomists for standard genome sequencing and annotation.</title>
        <authorList>
            <consortium name="The Broad Institute Genomics Platform"/>
            <consortium name="The Broad Institute Genome Sequencing Center for Infectious Disease"/>
            <person name="Wu L."/>
            <person name="Ma J."/>
        </authorList>
    </citation>
    <scope>NUCLEOTIDE SEQUENCE [LARGE SCALE GENOMIC DNA]</scope>
    <source>
        <strain evidence="5">JCM 17494</strain>
    </source>
</reference>
<dbReference type="Pfam" id="PF13517">
    <property type="entry name" value="FG-GAP_3"/>
    <property type="match status" value="2"/>
</dbReference>
<dbReference type="PANTHER" id="PTHR16026">
    <property type="entry name" value="CARTILAGE ACIDIC PROTEIN 1"/>
    <property type="match status" value="1"/>
</dbReference>
<feature type="domain" description="ASPIC/UnbV" evidence="3">
    <location>
        <begin position="564"/>
        <end position="622"/>
    </location>
</feature>
<dbReference type="InterPro" id="IPR013517">
    <property type="entry name" value="FG-GAP"/>
</dbReference>
<feature type="chain" id="PRO_5045359326" evidence="2">
    <location>
        <begin position="36"/>
        <end position="649"/>
    </location>
</feature>